<dbReference type="GO" id="GO:0000271">
    <property type="term" value="P:polysaccharide biosynthetic process"/>
    <property type="evidence" value="ECO:0007669"/>
    <property type="project" value="InterPro"/>
</dbReference>
<keyword evidence="4 6" id="KW-1133">Transmembrane helix</keyword>
<evidence type="ECO:0000256" key="1">
    <source>
        <dbReference type="ARBA" id="ARBA00004141"/>
    </source>
</evidence>
<reference evidence="8 9" key="1">
    <citation type="journal article" date="2015" name="Genome Announc.">
        <title>Complete genome sequences for 59 burkholderia isolates, both pathogenic and near neighbor.</title>
        <authorList>
            <person name="Johnson S.L."/>
            <person name="Bishop-Lilly K.A."/>
            <person name="Ladner J.T."/>
            <person name="Daligault H.E."/>
            <person name="Davenport K.W."/>
            <person name="Jaissle J."/>
            <person name="Frey K.G."/>
            <person name="Koroleva G.I."/>
            <person name="Bruce D.C."/>
            <person name="Coyne S.R."/>
            <person name="Broomall S.M."/>
            <person name="Li P.E."/>
            <person name="Teshima H."/>
            <person name="Gibbons H.S."/>
            <person name="Palacios G.F."/>
            <person name="Rosenzweig C.N."/>
            <person name="Redden C.L."/>
            <person name="Xu Y."/>
            <person name="Minogue T.D."/>
            <person name="Chain P.S."/>
        </authorList>
    </citation>
    <scope>NUCLEOTIDE SEQUENCE [LARGE SCALE GENOMIC DNA]</scope>
    <source>
        <strain evidence="8 9">ATCC BAA-463</strain>
    </source>
</reference>
<gene>
    <name evidence="8" type="ORF">OI25_831</name>
</gene>
<proteinExistence type="inferred from homology"/>
<comment type="subcellular location">
    <subcellularLocation>
        <location evidence="1">Membrane</location>
        <topology evidence="1">Multi-pass membrane protein</topology>
    </subcellularLocation>
</comment>
<feature type="transmembrane region" description="Helical" evidence="6">
    <location>
        <begin position="7"/>
        <end position="31"/>
    </location>
</feature>
<dbReference type="GO" id="GO:0005886">
    <property type="term" value="C:plasma membrane"/>
    <property type="evidence" value="ECO:0007669"/>
    <property type="project" value="TreeGrafter"/>
</dbReference>
<evidence type="ECO:0000256" key="5">
    <source>
        <dbReference type="ARBA" id="ARBA00023136"/>
    </source>
</evidence>
<feature type="transmembrane region" description="Helical" evidence="6">
    <location>
        <begin position="72"/>
        <end position="93"/>
    </location>
</feature>
<sequence>MSIVRQGISYGVIGALQLALDALTFVGLTAAGLDTPVANLCARLVGAALGFWMNGSVTFAAEGQARIGKAQFSRYAVTWCLTTVVSTLVITLINHSHGLLWAQLAKPVADGLLALAAFLCSKYWIYA</sequence>
<name>A0AAU8T446_9BURK</name>
<accession>A0AAU8T446</accession>
<feature type="domain" description="GtrA/DPMS transmembrane" evidence="7">
    <location>
        <begin position="10"/>
        <end position="125"/>
    </location>
</feature>
<protein>
    <submittedName>
        <fullName evidence="8">GtrA-like family protein</fullName>
    </submittedName>
</protein>
<dbReference type="RefSeq" id="WP_046566581.1">
    <property type="nucleotide sequence ID" value="NZ_CP010026.1"/>
</dbReference>
<evidence type="ECO:0000256" key="3">
    <source>
        <dbReference type="ARBA" id="ARBA00022692"/>
    </source>
</evidence>
<dbReference type="InterPro" id="IPR007267">
    <property type="entry name" value="GtrA_DPMS_TM"/>
</dbReference>
<evidence type="ECO:0000256" key="4">
    <source>
        <dbReference type="ARBA" id="ARBA00022989"/>
    </source>
</evidence>
<comment type="similarity">
    <text evidence="2">Belongs to the GtrA family.</text>
</comment>
<evidence type="ECO:0000256" key="6">
    <source>
        <dbReference type="SAM" id="Phobius"/>
    </source>
</evidence>
<dbReference type="AlphaFoldDB" id="A0AAU8T446"/>
<dbReference type="EMBL" id="CP010026">
    <property type="protein sequence ID" value="AJZ61080.1"/>
    <property type="molecule type" value="Genomic_DNA"/>
</dbReference>
<evidence type="ECO:0000313" key="8">
    <source>
        <dbReference type="EMBL" id="AJZ61080.1"/>
    </source>
</evidence>
<dbReference type="GeneID" id="66514831"/>
<dbReference type="PANTHER" id="PTHR38459">
    <property type="entry name" value="PROPHAGE BACTOPRENOL-LINKED GLUCOSE TRANSLOCASE HOMOLOG"/>
    <property type="match status" value="1"/>
</dbReference>
<organism evidence="8 9">
    <name type="scientific">Paraburkholderia fungorum</name>
    <dbReference type="NCBI Taxonomy" id="134537"/>
    <lineage>
        <taxon>Bacteria</taxon>
        <taxon>Pseudomonadati</taxon>
        <taxon>Pseudomonadota</taxon>
        <taxon>Betaproteobacteria</taxon>
        <taxon>Burkholderiales</taxon>
        <taxon>Burkholderiaceae</taxon>
        <taxon>Paraburkholderia</taxon>
    </lineage>
</organism>
<keyword evidence="5 6" id="KW-0472">Membrane</keyword>
<dbReference type="PANTHER" id="PTHR38459:SF1">
    <property type="entry name" value="PROPHAGE BACTOPRENOL-LINKED GLUCOSE TRANSLOCASE HOMOLOG"/>
    <property type="match status" value="1"/>
</dbReference>
<feature type="transmembrane region" description="Helical" evidence="6">
    <location>
        <begin position="37"/>
        <end position="60"/>
    </location>
</feature>
<dbReference type="InterPro" id="IPR051401">
    <property type="entry name" value="GtrA_CellWall_Glycosyl"/>
</dbReference>
<keyword evidence="3 6" id="KW-0812">Transmembrane</keyword>
<dbReference type="Proteomes" id="UP000032614">
    <property type="component" value="Chromosome 1"/>
</dbReference>
<evidence type="ECO:0000256" key="2">
    <source>
        <dbReference type="ARBA" id="ARBA00009399"/>
    </source>
</evidence>
<dbReference type="KEGG" id="bfn:OI25_831"/>
<evidence type="ECO:0000313" key="9">
    <source>
        <dbReference type="Proteomes" id="UP000032614"/>
    </source>
</evidence>
<dbReference type="Pfam" id="PF04138">
    <property type="entry name" value="GtrA_DPMS_TM"/>
    <property type="match status" value="1"/>
</dbReference>
<feature type="transmembrane region" description="Helical" evidence="6">
    <location>
        <begin position="105"/>
        <end position="125"/>
    </location>
</feature>
<evidence type="ECO:0000259" key="7">
    <source>
        <dbReference type="Pfam" id="PF04138"/>
    </source>
</evidence>